<organism evidence="2 3">
    <name type="scientific">Methanohalophilus euhalobius</name>
    <dbReference type="NCBI Taxonomy" id="51203"/>
    <lineage>
        <taxon>Archaea</taxon>
        <taxon>Methanobacteriati</taxon>
        <taxon>Methanobacteriota</taxon>
        <taxon>Stenosarchaea group</taxon>
        <taxon>Methanomicrobia</taxon>
        <taxon>Methanosarcinales</taxon>
        <taxon>Methanosarcinaceae</taxon>
        <taxon>Methanohalophilus</taxon>
    </lineage>
</organism>
<dbReference type="GO" id="GO:0016491">
    <property type="term" value="F:oxidoreductase activity"/>
    <property type="evidence" value="ECO:0007669"/>
    <property type="project" value="UniProtKB-ARBA"/>
</dbReference>
<proteinExistence type="predicted"/>
<dbReference type="InterPro" id="IPR017896">
    <property type="entry name" value="4Fe4S_Fe-S-bd"/>
</dbReference>
<dbReference type="SUPFAM" id="SSF54862">
    <property type="entry name" value="4Fe-4S ferredoxins"/>
    <property type="match status" value="1"/>
</dbReference>
<dbReference type="Pfam" id="PF00037">
    <property type="entry name" value="Fer4"/>
    <property type="match status" value="1"/>
</dbReference>
<gene>
    <name evidence="2" type="ORF">EDD83_01465</name>
</gene>
<evidence type="ECO:0000259" key="1">
    <source>
        <dbReference type="PROSITE" id="PS51379"/>
    </source>
</evidence>
<evidence type="ECO:0000313" key="3">
    <source>
        <dbReference type="Proteomes" id="UP000273978"/>
    </source>
</evidence>
<accession>A0A3M9LIM6</accession>
<reference evidence="2 3" key="1">
    <citation type="submission" date="2018-10" db="EMBL/GenBank/DDBJ databases">
        <title>Cultivation of a novel Methanohalophilus strain from Kebrit Deep of the Red Sea and a genomic comparison of members of the genus Methanohalophilus.</title>
        <authorList>
            <person name="Guan Y."/>
            <person name="Ngugi D.K."/>
            <person name="Stingl U."/>
        </authorList>
    </citation>
    <scope>NUCLEOTIDE SEQUENCE [LARGE SCALE GENOMIC DNA]</scope>
    <source>
        <strain evidence="2 3">DSM 10369</strain>
    </source>
</reference>
<comment type="caution">
    <text evidence="2">The sequence shown here is derived from an EMBL/GenBank/DDBJ whole genome shotgun (WGS) entry which is preliminary data.</text>
</comment>
<feature type="domain" description="4Fe-4S ferredoxin-type" evidence="1">
    <location>
        <begin position="1"/>
        <end position="25"/>
    </location>
</feature>
<dbReference type="AlphaFoldDB" id="A0A3M9LIM6"/>
<dbReference type="PROSITE" id="PS51379">
    <property type="entry name" value="4FE4S_FER_2"/>
    <property type="match status" value="1"/>
</dbReference>
<sequence>MDIQKCNACGQCVSHCPNKALLLMD</sequence>
<dbReference type="Proteomes" id="UP000273978">
    <property type="component" value="Unassembled WGS sequence"/>
</dbReference>
<dbReference type="EMBL" id="RJJF01000001">
    <property type="protein sequence ID" value="RNI12847.1"/>
    <property type="molecule type" value="Genomic_DNA"/>
</dbReference>
<dbReference type="Gene3D" id="3.30.70.20">
    <property type="match status" value="1"/>
</dbReference>
<evidence type="ECO:0000313" key="2">
    <source>
        <dbReference type="EMBL" id="RNI12847.1"/>
    </source>
</evidence>
<protein>
    <recommendedName>
        <fullName evidence="1">4Fe-4S ferredoxin-type domain-containing protein</fullName>
    </recommendedName>
</protein>
<dbReference type="RefSeq" id="WP_105460058.1">
    <property type="nucleotide sequence ID" value="NZ_PVBU01000001.1"/>
</dbReference>
<dbReference type="InterPro" id="IPR017900">
    <property type="entry name" value="4Fe4S_Fe_S_CS"/>
</dbReference>
<name>A0A3M9LIM6_9EURY</name>
<dbReference type="PROSITE" id="PS00198">
    <property type="entry name" value="4FE4S_FER_1"/>
    <property type="match status" value="1"/>
</dbReference>